<dbReference type="SMART" id="SM00448">
    <property type="entry name" value="REC"/>
    <property type="match status" value="1"/>
</dbReference>
<evidence type="ECO:0000256" key="1">
    <source>
        <dbReference type="ARBA" id="ARBA00000085"/>
    </source>
</evidence>
<dbReference type="InterPro" id="IPR003661">
    <property type="entry name" value="HisK_dim/P_dom"/>
</dbReference>
<dbReference type="Pfam" id="PF07495">
    <property type="entry name" value="Y_Y_Y"/>
    <property type="match status" value="1"/>
</dbReference>
<feature type="transmembrane region" description="Helical" evidence="9">
    <location>
        <begin position="791"/>
        <end position="808"/>
    </location>
</feature>
<dbReference type="InterPro" id="IPR005467">
    <property type="entry name" value="His_kinase_dom"/>
</dbReference>
<dbReference type="PANTHER" id="PTHR43547:SF2">
    <property type="entry name" value="HYBRID SIGNAL TRANSDUCTION HISTIDINE KINASE C"/>
    <property type="match status" value="1"/>
</dbReference>
<gene>
    <name evidence="13" type="ORF">FYC62_02790</name>
</gene>
<dbReference type="Pfam" id="PF07494">
    <property type="entry name" value="Reg_prop"/>
    <property type="match status" value="8"/>
</dbReference>
<dbReference type="SUPFAM" id="SSF63829">
    <property type="entry name" value="Calcium-dependent phosphotriesterase"/>
    <property type="match status" value="2"/>
</dbReference>
<proteinExistence type="predicted"/>
<dbReference type="SMART" id="SM00387">
    <property type="entry name" value="HATPase_c"/>
    <property type="match status" value="1"/>
</dbReference>
<reference evidence="13 14" key="1">
    <citation type="submission" date="2019-08" db="EMBL/GenBank/DDBJ databases">
        <title>Pedobacter sp. nov., isolated from Han river, South Korea.</title>
        <authorList>
            <person name="Lee D.-H."/>
            <person name="Kim Y.-S."/>
            <person name="Hwang E.-M."/>
            <person name="Le Tran T.C."/>
            <person name="Cha C.-J."/>
        </authorList>
    </citation>
    <scope>NUCLEOTIDE SEQUENCE [LARGE SCALE GENOMIC DNA]</scope>
    <source>
        <strain evidence="13 14">CJ43</strain>
    </source>
</reference>
<dbReference type="Pfam" id="PF00072">
    <property type="entry name" value="Response_reg"/>
    <property type="match status" value="1"/>
</dbReference>
<dbReference type="InterPro" id="IPR011123">
    <property type="entry name" value="Y_Y_Y"/>
</dbReference>
<keyword evidence="6" id="KW-0805">Transcription regulation</keyword>
<dbReference type="Pfam" id="PF12833">
    <property type="entry name" value="HTH_18"/>
    <property type="match status" value="1"/>
</dbReference>
<dbReference type="InterPro" id="IPR018060">
    <property type="entry name" value="HTH_AraC"/>
</dbReference>
<name>A0A5C0VHK4_9SPHI</name>
<dbReference type="SUPFAM" id="SSF47384">
    <property type="entry name" value="Homodimeric domain of signal transducing histidine kinase"/>
    <property type="match status" value="1"/>
</dbReference>
<dbReference type="InterPro" id="IPR036890">
    <property type="entry name" value="HATPase_C_sf"/>
</dbReference>
<feature type="domain" description="Response regulatory" evidence="12">
    <location>
        <begin position="1091"/>
        <end position="1207"/>
    </location>
</feature>
<keyword evidence="9" id="KW-1133">Transmembrane helix</keyword>
<dbReference type="InterPro" id="IPR011110">
    <property type="entry name" value="Reg_prop"/>
</dbReference>
<comment type="catalytic activity">
    <reaction evidence="1">
        <text>ATP + protein L-histidine = ADP + protein N-phospho-L-histidine.</text>
        <dbReference type="EC" id="2.7.13.3"/>
    </reaction>
</comment>
<evidence type="ECO:0000259" key="11">
    <source>
        <dbReference type="PROSITE" id="PS50109"/>
    </source>
</evidence>
<dbReference type="InterPro" id="IPR003594">
    <property type="entry name" value="HATPase_dom"/>
</dbReference>
<dbReference type="RefSeq" id="WP_149073831.1">
    <property type="nucleotide sequence ID" value="NZ_CP043329.1"/>
</dbReference>
<keyword evidence="9" id="KW-0812">Transmembrane</keyword>
<dbReference type="Proteomes" id="UP000323653">
    <property type="component" value="Chromosome"/>
</dbReference>
<keyword evidence="4" id="KW-0808">Transferase</keyword>
<dbReference type="InterPro" id="IPR036097">
    <property type="entry name" value="HisK_dim/P_sf"/>
</dbReference>
<sequence>MPQYFLKSCFVWILLFFIGFQNAFAQKMFFRNYTVSDGLCANTIWDIAQDEQGFMWFGTKYGLNRFDGYEFKSFQFNKNVAGTIGNNFIRKIFKYDKFTFWIGTDEGIYIFDLKTEKFKLFEPLGKIFINDIFRSKKGQIWIATKEKGVYSYQPSSEKLIQFSHRPKVNNSISSNEVSKIIEDKAGHIWIGTYGKGLDVLNPKTRVMKHYKASSAPGSLSNDVILDLYLDHEGHIWVGTMSGGLNLWDEKAQKFKVYQKSGKQSISDNIVRSIYQPKPGLLYLATEKGLNIFDIKSNKFVNYQNKNNDPYSLSDDAVYRVFKDKEGGIWIGTYFGGLNYYHEKALGLEYYYPSGVSNSLSGNAVSAFLETKNGNFWIGTEDGGLNLFNKTDKTFQKYPFSKSQDSLSYHNIHALYEDKAGHIWIGMYTGGLDILNPKTGKIKRYKSKPSNPKTLSDNSVYAIDEDREGRIWVSTISGLNLYHPESDSFIRIKEKYLAKSCIYQVYQDKDLVLWIATYDNGLIKIDKKGKLKQYAYAPKEGAISSNKVISILDDDKGNLWLGTDGGGLNVFNKKTEEFTVYDERFGITTDVVYGVLKDEKSNLWISSNSGIFEINTLNNTTRNFGRWDNLQSQQYNYKSYYKSKDGKLYFGGINGFNAFYPQKIKTATQPAKVAFTNFQLFNKDIDLSDEDSPIKQTINFAQNIVLKHNQSVISIEYAALSYVSPNKIRYSFIMDGFDKDWNNVGSQRKATYTNLPAGDYVFKVRESDTATGNITNISTVQLTILPPFYKTIWAYMVYAILAILSFILFKKYATEKARKENEIKLERLKNKSEQDFYKQKIEFFTAMAHEIRTPLSLIIAPLERLLGKKQKDPESEEQLQIMEENSDRLLTLVNQLLDFRRIESDIFEIHKEQIELVSFINNLKERFSSISYQKGVDFSLETAHQHLEMMADPEALMKIMSNLLINAFKFTRKKVSISINAVEMIDNQAMVSISIEDDGIGIPKDQINSIFTKFFKVSTAEHQYSNLGGTGIGLALAKSLIEKHQGKLLVDSQEGLKTVFTILIPFQEKEEIQNALDRVEELESEQHDGKPVVLVVEDDQSLLNFLSQSLVSEGYHPIKASNGQEGLKLLEQHHVDLIISDVMMPVMDGISFCKEVKNDINYSHLPIILLTAKTNSDAEIEGLESGADAYIAKPFKWKQLSLIARNLIELQANLKQRFAQHPFESTEILASGTKDKKFLNKLIEAIEVRISDPLLSVEELGKELGLSRSSLYKKVKGMTGHVPNEFIRIIRLKNAAKLLTTQDYNISEVGYMVGFSSHSYFSKCFYQQFKLTPTEFADQHRTTIQTNT</sequence>
<dbReference type="Gene3D" id="2.60.40.10">
    <property type="entry name" value="Immunoglobulins"/>
    <property type="match status" value="1"/>
</dbReference>
<evidence type="ECO:0000259" key="12">
    <source>
        <dbReference type="PROSITE" id="PS50110"/>
    </source>
</evidence>
<dbReference type="SMART" id="SM00388">
    <property type="entry name" value="HisKA"/>
    <property type="match status" value="1"/>
</dbReference>
<dbReference type="InterPro" id="IPR001789">
    <property type="entry name" value="Sig_transdc_resp-reg_receiver"/>
</dbReference>
<evidence type="ECO:0000256" key="6">
    <source>
        <dbReference type="ARBA" id="ARBA00023015"/>
    </source>
</evidence>
<dbReference type="InterPro" id="IPR015943">
    <property type="entry name" value="WD40/YVTN_repeat-like_dom_sf"/>
</dbReference>
<dbReference type="Gene3D" id="3.30.565.10">
    <property type="entry name" value="Histidine kinase-like ATPase, C-terminal domain"/>
    <property type="match status" value="1"/>
</dbReference>
<dbReference type="FunFam" id="1.10.287.130:FF:000045">
    <property type="entry name" value="Two-component system sensor histidine kinase/response regulator"/>
    <property type="match status" value="1"/>
</dbReference>
<evidence type="ECO:0000256" key="5">
    <source>
        <dbReference type="ARBA" id="ARBA00022777"/>
    </source>
</evidence>
<dbReference type="SUPFAM" id="SSF55874">
    <property type="entry name" value="ATPase domain of HSP90 chaperone/DNA topoisomerase II/histidine kinase"/>
    <property type="match status" value="1"/>
</dbReference>
<dbReference type="EC" id="2.7.13.3" evidence="2"/>
<evidence type="ECO:0000256" key="9">
    <source>
        <dbReference type="SAM" id="Phobius"/>
    </source>
</evidence>
<dbReference type="SUPFAM" id="SSF52172">
    <property type="entry name" value="CheY-like"/>
    <property type="match status" value="1"/>
</dbReference>
<dbReference type="FunFam" id="3.30.565.10:FF:000006">
    <property type="entry name" value="Sensor histidine kinase WalK"/>
    <property type="match status" value="1"/>
</dbReference>
<evidence type="ECO:0000259" key="10">
    <source>
        <dbReference type="PROSITE" id="PS01124"/>
    </source>
</evidence>
<dbReference type="EMBL" id="CP043329">
    <property type="protein sequence ID" value="QEK50710.1"/>
    <property type="molecule type" value="Genomic_DNA"/>
</dbReference>
<keyword evidence="9" id="KW-0472">Membrane</keyword>
<dbReference type="CDD" id="cd17574">
    <property type="entry name" value="REC_OmpR"/>
    <property type="match status" value="1"/>
</dbReference>
<protein>
    <recommendedName>
        <fullName evidence="2">histidine kinase</fullName>
        <ecNumber evidence="2">2.7.13.3</ecNumber>
    </recommendedName>
</protein>
<dbReference type="CDD" id="cd00082">
    <property type="entry name" value="HisKA"/>
    <property type="match status" value="1"/>
</dbReference>
<feature type="modified residue" description="4-aspartylphosphate" evidence="8">
    <location>
        <position position="1140"/>
    </location>
</feature>
<dbReference type="InterPro" id="IPR013783">
    <property type="entry name" value="Ig-like_fold"/>
</dbReference>
<evidence type="ECO:0000256" key="7">
    <source>
        <dbReference type="ARBA" id="ARBA00023163"/>
    </source>
</evidence>
<dbReference type="InterPro" id="IPR011006">
    <property type="entry name" value="CheY-like_superfamily"/>
</dbReference>
<dbReference type="KEGG" id="pej:FYC62_02790"/>
<dbReference type="PROSITE" id="PS50110">
    <property type="entry name" value="RESPONSE_REGULATORY"/>
    <property type="match status" value="1"/>
</dbReference>
<dbReference type="FunFam" id="2.60.40.10:FF:000791">
    <property type="entry name" value="Two-component system sensor histidine kinase/response regulator"/>
    <property type="match status" value="1"/>
</dbReference>
<dbReference type="Gene3D" id="2.130.10.10">
    <property type="entry name" value="YVTN repeat-like/Quinoprotein amine dehydrogenase"/>
    <property type="match status" value="2"/>
</dbReference>
<dbReference type="InterPro" id="IPR004358">
    <property type="entry name" value="Sig_transdc_His_kin-like_C"/>
</dbReference>
<evidence type="ECO:0000256" key="3">
    <source>
        <dbReference type="ARBA" id="ARBA00022553"/>
    </source>
</evidence>
<keyword evidence="5" id="KW-0418">Kinase</keyword>
<dbReference type="GO" id="GO:0003700">
    <property type="term" value="F:DNA-binding transcription factor activity"/>
    <property type="evidence" value="ECO:0007669"/>
    <property type="project" value="InterPro"/>
</dbReference>
<dbReference type="Pfam" id="PF00512">
    <property type="entry name" value="HisKA"/>
    <property type="match status" value="1"/>
</dbReference>
<keyword evidence="14" id="KW-1185">Reference proteome</keyword>
<evidence type="ECO:0000256" key="4">
    <source>
        <dbReference type="ARBA" id="ARBA00022679"/>
    </source>
</evidence>
<dbReference type="SUPFAM" id="SSF46689">
    <property type="entry name" value="Homeodomain-like"/>
    <property type="match status" value="1"/>
</dbReference>
<feature type="domain" description="HTH araC/xylS-type" evidence="10">
    <location>
        <begin position="1239"/>
        <end position="1338"/>
    </location>
</feature>
<organism evidence="13 14">
    <name type="scientific">Pedobacter aquae</name>
    <dbReference type="NCBI Taxonomy" id="2605747"/>
    <lineage>
        <taxon>Bacteria</taxon>
        <taxon>Pseudomonadati</taxon>
        <taxon>Bacteroidota</taxon>
        <taxon>Sphingobacteriia</taxon>
        <taxon>Sphingobacteriales</taxon>
        <taxon>Sphingobacteriaceae</taxon>
        <taxon>Pedobacter</taxon>
    </lineage>
</organism>
<dbReference type="PRINTS" id="PR00344">
    <property type="entry name" value="BCTRLSENSOR"/>
</dbReference>
<dbReference type="Pfam" id="PF02518">
    <property type="entry name" value="HATPase_c"/>
    <property type="match status" value="1"/>
</dbReference>
<dbReference type="SMART" id="SM00342">
    <property type="entry name" value="HTH_ARAC"/>
    <property type="match status" value="1"/>
</dbReference>
<evidence type="ECO:0000256" key="8">
    <source>
        <dbReference type="PROSITE-ProRule" id="PRU00169"/>
    </source>
</evidence>
<dbReference type="Gene3D" id="1.10.10.60">
    <property type="entry name" value="Homeodomain-like"/>
    <property type="match status" value="2"/>
</dbReference>
<dbReference type="PANTHER" id="PTHR43547">
    <property type="entry name" value="TWO-COMPONENT HISTIDINE KINASE"/>
    <property type="match status" value="1"/>
</dbReference>
<accession>A0A5C0VHK4</accession>
<evidence type="ECO:0000256" key="2">
    <source>
        <dbReference type="ARBA" id="ARBA00012438"/>
    </source>
</evidence>
<keyword evidence="7" id="KW-0804">Transcription</keyword>
<dbReference type="PROSITE" id="PS01124">
    <property type="entry name" value="HTH_ARAC_FAMILY_2"/>
    <property type="match status" value="1"/>
</dbReference>
<dbReference type="Gene3D" id="1.10.287.130">
    <property type="match status" value="1"/>
</dbReference>
<dbReference type="PROSITE" id="PS50109">
    <property type="entry name" value="HIS_KIN"/>
    <property type="match status" value="1"/>
</dbReference>
<dbReference type="Gene3D" id="3.40.50.2300">
    <property type="match status" value="1"/>
</dbReference>
<evidence type="ECO:0000313" key="14">
    <source>
        <dbReference type="Proteomes" id="UP000323653"/>
    </source>
</evidence>
<dbReference type="InterPro" id="IPR009057">
    <property type="entry name" value="Homeodomain-like_sf"/>
</dbReference>
<evidence type="ECO:0000313" key="13">
    <source>
        <dbReference type="EMBL" id="QEK50710.1"/>
    </source>
</evidence>
<feature type="domain" description="Histidine kinase" evidence="11">
    <location>
        <begin position="845"/>
        <end position="1067"/>
    </location>
</feature>
<dbReference type="GO" id="GO:0043565">
    <property type="term" value="F:sequence-specific DNA binding"/>
    <property type="evidence" value="ECO:0007669"/>
    <property type="project" value="InterPro"/>
</dbReference>
<keyword evidence="3 8" id="KW-0597">Phosphoprotein</keyword>
<dbReference type="GO" id="GO:0000155">
    <property type="term" value="F:phosphorelay sensor kinase activity"/>
    <property type="evidence" value="ECO:0007669"/>
    <property type="project" value="InterPro"/>
</dbReference>